<proteinExistence type="predicted"/>
<reference evidence="1" key="1">
    <citation type="submission" date="2022-12" db="EMBL/GenBank/DDBJ databases">
        <title>Marinomonas 15G1-11 sp. nov, isolated from marine algae.</title>
        <authorList>
            <person name="Butt M."/>
            <person name="Choi D.G."/>
            <person name="Kim J.M."/>
            <person name="Lee J.K."/>
            <person name="Baek J.H."/>
            <person name="Jeon C.O."/>
        </authorList>
    </citation>
    <scope>NUCLEOTIDE SEQUENCE</scope>
    <source>
        <strain evidence="1">15G1-11</strain>
    </source>
</reference>
<organism evidence="1 2">
    <name type="scientific">Marinomonas phaeophyticola</name>
    <dbReference type="NCBI Taxonomy" id="3004091"/>
    <lineage>
        <taxon>Bacteria</taxon>
        <taxon>Pseudomonadati</taxon>
        <taxon>Pseudomonadota</taxon>
        <taxon>Gammaproteobacteria</taxon>
        <taxon>Oceanospirillales</taxon>
        <taxon>Oceanospirillaceae</taxon>
        <taxon>Marinomonas</taxon>
    </lineage>
</organism>
<dbReference type="EMBL" id="JAPUBN010000018">
    <property type="protein sequence ID" value="MCZ2722550.1"/>
    <property type="molecule type" value="Genomic_DNA"/>
</dbReference>
<name>A0ABT4JWC8_9GAMM</name>
<keyword evidence="2" id="KW-1185">Reference proteome</keyword>
<dbReference type="InterPro" id="IPR029068">
    <property type="entry name" value="Glyas_Bleomycin-R_OHBP_Dase"/>
</dbReference>
<evidence type="ECO:0000313" key="1">
    <source>
        <dbReference type="EMBL" id="MCZ2722550.1"/>
    </source>
</evidence>
<protein>
    <recommendedName>
        <fullName evidence="3">VOC domain-containing protein</fullName>
    </recommendedName>
</protein>
<gene>
    <name evidence="1" type="ORF">O1D97_13265</name>
</gene>
<dbReference type="SUPFAM" id="SSF54593">
    <property type="entry name" value="Glyoxalase/Bleomycin resistance protein/Dihydroxybiphenyl dioxygenase"/>
    <property type="match status" value="1"/>
</dbReference>
<dbReference type="RefSeq" id="WP_269126254.1">
    <property type="nucleotide sequence ID" value="NZ_JAPUBN010000018.1"/>
</dbReference>
<dbReference type="Gene3D" id="3.10.180.10">
    <property type="entry name" value="2,3-Dihydroxybiphenyl 1,2-Dioxygenase, domain 1"/>
    <property type="match status" value="1"/>
</dbReference>
<evidence type="ECO:0000313" key="2">
    <source>
        <dbReference type="Proteomes" id="UP001149719"/>
    </source>
</evidence>
<dbReference type="Proteomes" id="UP001149719">
    <property type="component" value="Unassembled WGS sequence"/>
</dbReference>
<accession>A0ABT4JWC8</accession>
<evidence type="ECO:0008006" key="3">
    <source>
        <dbReference type="Google" id="ProtNLM"/>
    </source>
</evidence>
<comment type="caution">
    <text evidence="1">The sequence shown here is derived from an EMBL/GenBank/DDBJ whole genome shotgun (WGS) entry which is preliminary data.</text>
</comment>
<sequence>MYIDHINISAPKDVIEQEKVFLMDVFDLLDGKKSSTAQAGYWLYYGEQAVVHLTFSDQHAANEIPRYLDHVAFRLTNFDAFVQKLVDRQVQHQIFSTPETGERQVFFHTPSGIRLEANFSRQAS</sequence>